<evidence type="ECO:0000313" key="5">
    <source>
        <dbReference type="Proteomes" id="UP000254741"/>
    </source>
</evidence>
<gene>
    <name evidence="4" type="primary">yjaB</name>
    <name evidence="4" type="ORF">NCTC8297_05609</name>
</gene>
<reference evidence="4 5" key="1">
    <citation type="submission" date="2018-06" db="EMBL/GenBank/DDBJ databases">
        <authorList>
            <consortium name="Pathogen Informatics"/>
            <person name="Doyle S."/>
        </authorList>
    </citation>
    <scope>NUCLEOTIDE SEQUENCE [LARGE SCALE GENOMIC DNA]</scope>
    <source>
        <strain evidence="4 5">NCTC8297</strain>
    </source>
</reference>
<dbReference type="GO" id="GO:0016747">
    <property type="term" value="F:acyltransferase activity, transferring groups other than amino-acyl groups"/>
    <property type="evidence" value="ECO:0007669"/>
    <property type="project" value="InterPro"/>
</dbReference>
<dbReference type="AlphaFoldDB" id="A0A379TIG0"/>
<name>A0A379TIG0_SALER</name>
<dbReference type="InterPro" id="IPR000182">
    <property type="entry name" value="GNAT_dom"/>
</dbReference>
<feature type="domain" description="N-acetyltransferase" evidence="3">
    <location>
        <begin position="1"/>
        <end position="75"/>
    </location>
</feature>
<dbReference type="SUPFAM" id="SSF55729">
    <property type="entry name" value="Acyl-CoA N-acyltransferases (Nat)"/>
    <property type="match status" value="1"/>
</dbReference>
<evidence type="ECO:0000313" key="4">
    <source>
        <dbReference type="EMBL" id="SUG50241.1"/>
    </source>
</evidence>
<accession>A0A379TIG0</accession>
<evidence type="ECO:0000259" key="3">
    <source>
        <dbReference type="PROSITE" id="PS51186"/>
    </source>
</evidence>
<dbReference type="EMBL" id="UGXG01000002">
    <property type="protein sequence ID" value="SUG50241.1"/>
    <property type="molecule type" value="Genomic_DNA"/>
</dbReference>
<sequence>MSDFLPEAPLWVAVTDQDEPVGFMLLTGEHMDALFVDPDFRGCGIGKLLIEHALTLAPHLTTSVNEQNIQAVGFL</sequence>
<dbReference type="PANTHER" id="PTHR43800:SF1">
    <property type="entry name" value="PEPTIDYL-LYSINE N-ACETYLTRANSFERASE YJAB"/>
    <property type="match status" value="1"/>
</dbReference>
<evidence type="ECO:0000256" key="2">
    <source>
        <dbReference type="ARBA" id="ARBA00023315"/>
    </source>
</evidence>
<dbReference type="Gene3D" id="3.40.630.30">
    <property type="match status" value="1"/>
</dbReference>
<dbReference type="EC" id="2.3.1.-" evidence="4"/>
<organism evidence="4 5">
    <name type="scientific">Salmonella enterica subsp. arizonae</name>
    <dbReference type="NCBI Taxonomy" id="59203"/>
    <lineage>
        <taxon>Bacteria</taxon>
        <taxon>Pseudomonadati</taxon>
        <taxon>Pseudomonadota</taxon>
        <taxon>Gammaproteobacteria</taxon>
        <taxon>Enterobacterales</taxon>
        <taxon>Enterobacteriaceae</taxon>
        <taxon>Salmonella</taxon>
    </lineage>
</organism>
<dbReference type="CDD" id="cd04301">
    <property type="entry name" value="NAT_SF"/>
    <property type="match status" value="1"/>
</dbReference>
<dbReference type="Proteomes" id="UP000254741">
    <property type="component" value="Unassembled WGS sequence"/>
</dbReference>
<dbReference type="PROSITE" id="PS51186">
    <property type="entry name" value="GNAT"/>
    <property type="match status" value="1"/>
</dbReference>
<protein>
    <submittedName>
        <fullName evidence="4">Acetyltransferase</fullName>
        <ecNumber evidence="4">2.3.1.-</ecNumber>
    </submittedName>
</protein>
<keyword evidence="2 4" id="KW-0012">Acyltransferase</keyword>
<dbReference type="Pfam" id="PF13508">
    <property type="entry name" value="Acetyltransf_7"/>
    <property type="match status" value="1"/>
</dbReference>
<evidence type="ECO:0000256" key="1">
    <source>
        <dbReference type="ARBA" id="ARBA00022679"/>
    </source>
</evidence>
<keyword evidence="1 4" id="KW-0808">Transferase</keyword>
<dbReference type="PANTHER" id="PTHR43800">
    <property type="entry name" value="PEPTIDYL-LYSINE N-ACETYLTRANSFERASE YJAB"/>
    <property type="match status" value="1"/>
</dbReference>
<dbReference type="InterPro" id="IPR016181">
    <property type="entry name" value="Acyl_CoA_acyltransferase"/>
</dbReference>
<proteinExistence type="predicted"/>